<keyword evidence="18" id="KW-0472">Membrane</keyword>
<keyword evidence="8" id="KW-0865">Zymogen</keyword>
<reference evidence="19" key="1">
    <citation type="submission" date="2021-02" db="EMBL/GenBank/DDBJ databases">
        <title>Comparative genomics reveals that relaxation of natural selection precedes convergent phenotypic evolution of cavefish.</title>
        <authorList>
            <person name="Peng Z."/>
        </authorList>
    </citation>
    <scope>NUCLEOTIDE SEQUENCE</scope>
    <source>
        <tissue evidence="19">Muscle</tissue>
    </source>
</reference>
<evidence type="ECO:0000256" key="2">
    <source>
        <dbReference type="ARBA" id="ARBA00011079"/>
    </source>
</evidence>
<dbReference type="AlphaFoldDB" id="A0A9W7WJA7"/>
<dbReference type="InterPro" id="IPR042269">
    <property type="entry name" value="Ser_carbopepase_S28_SKS"/>
</dbReference>
<evidence type="ECO:0000256" key="12">
    <source>
        <dbReference type="ARBA" id="ARBA00052013"/>
    </source>
</evidence>
<evidence type="ECO:0000256" key="15">
    <source>
        <dbReference type="ARBA" id="ARBA00073691"/>
    </source>
</evidence>
<dbReference type="GO" id="GO:0005764">
    <property type="term" value="C:lysosome"/>
    <property type="evidence" value="ECO:0007669"/>
    <property type="project" value="UniProtKB-SubCell"/>
</dbReference>
<dbReference type="InterPro" id="IPR029058">
    <property type="entry name" value="AB_hydrolase_fold"/>
</dbReference>
<dbReference type="GO" id="GO:0060055">
    <property type="term" value="P:angiogenesis involved in wound healing"/>
    <property type="evidence" value="ECO:0007669"/>
    <property type="project" value="TreeGrafter"/>
</dbReference>
<accession>A0A9W7WJA7</accession>
<feature type="transmembrane region" description="Helical" evidence="18">
    <location>
        <begin position="20"/>
        <end position="40"/>
    </location>
</feature>
<evidence type="ECO:0000256" key="5">
    <source>
        <dbReference type="ARBA" id="ARBA00022670"/>
    </source>
</evidence>
<keyword evidence="10" id="KW-0325">Glycoprotein</keyword>
<comment type="subcellular location">
    <subcellularLocation>
        <location evidence="1">Lysosome</location>
    </subcellularLocation>
</comment>
<evidence type="ECO:0000256" key="16">
    <source>
        <dbReference type="ARBA" id="ARBA00076475"/>
    </source>
</evidence>
<dbReference type="GO" id="GO:0004185">
    <property type="term" value="F:serine-type carboxypeptidase activity"/>
    <property type="evidence" value="ECO:0007669"/>
    <property type="project" value="UniProtKB-EC"/>
</dbReference>
<evidence type="ECO:0000256" key="13">
    <source>
        <dbReference type="ARBA" id="ARBA00059701"/>
    </source>
</evidence>
<dbReference type="GO" id="GO:0008239">
    <property type="term" value="F:dipeptidyl-peptidase activity"/>
    <property type="evidence" value="ECO:0007669"/>
    <property type="project" value="TreeGrafter"/>
</dbReference>
<evidence type="ECO:0000256" key="7">
    <source>
        <dbReference type="ARBA" id="ARBA00022801"/>
    </source>
</evidence>
<dbReference type="GO" id="GO:0043535">
    <property type="term" value="P:regulation of blood vessel endothelial cell migration"/>
    <property type="evidence" value="ECO:0007669"/>
    <property type="project" value="TreeGrafter"/>
</dbReference>
<evidence type="ECO:0000256" key="3">
    <source>
        <dbReference type="ARBA" id="ARBA00011738"/>
    </source>
</evidence>
<evidence type="ECO:0000256" key="14">
    <source>
        <dbReference type="ARBA" id="ARBA00066456"/>
    </source>
</evidence>
<keyword evidence="11" id="KW-0458">Lysosome</keyword>
<dbReference type="SUPFAM" id="SSF53474">
    <property type="entry name" value="alpha/beta-Hydrolases"/>
    <property type="match status" value="1"/>
</dbReference>
<evidence type="ECO:0000256" key="11">
    <source>
        <dbReference type="ARBA" id="ARBA00023228"/>
    </source>
</evidence>
<dbReference type="PANTHER" id="PTHR11010:SF38">
    <property type="entry name" value="LYSOSOMAL PRO-X CARBOXYPEPTIDASE"/>
    <property type="match status" value="1"/>
</dbReference>
<evidence type="ECO:0000256" key="1">
    <source>
        <dbReference type="ARBA" id="ARBA00004371"/>
    </source>
</evidence>
<dbReference type="PANTHER" id="PTHR11010">
    <property type="entry name" value="PROTEASE S28 PRO-X CARBOXYPEPTIDASE-RELATED"/>
    <property type="match status" value="1"/>
</dbReference>
<evidence type="ECO:0000313" key="19">
    <source>
        <dbReference type="EMBL" id="KAI7801075.1"/>
    </source>
</evidence>
<keyword evidence="18" id="KW-0812">Transmembrane</keyword>
<evidence type="ECO:0000256" key="8">
    <source>
        <dbReference type="ARBA" id="ARBA00023145"/>
    </source>
</evidence>
<comment type="subunit">
    <text evidence="3">Homodimer.</text>
</comment>
<keyword evidence="4 19" id="KW-0121">Carboxypeptidase</keyword>
<dbReference type="Gene3D" id="1.20.120.980">
    <property type="entry name" value="Serine carboxypeptidase S28, SKS domain"/>
    <property type="match status" value="1"/>
</dbReference>
<evidence type="ECO:0000256" key="4">
    <source>
        <dbReference type="ARBA" id="ARBA00022645"/>
    </source>
</evidence>
<evidence type="ECO:0000256" key="9">
    <source>
        <dbReference type="ARBA" id="ARBA00023157"/>
    </source>
</evidence>
<evidence type="ECO:0000256" key="6">
    <source>
        <dbReference type="ARBA" id="ARBA00022729"/>
    </source>
</evidence>
<comment type="function">
    <text evidence="13">Cleaves C-terminal amino acids linked to proline in peptides such as angiotensin II, III and des-Arg9-bradykinin. This cleavage occurs at acidic pH, but enzymatic activity is retained with some substrates at neutral pH.</text>
</comment>
<keyword evidence="18" id="KW-1133">Transmembrane helix</keyword>
<comment type="similarity">
    <text evidence="2">Belongs to the peptidase S28 family.</text>
</comment>
<keyword evidence="7" id="KW-0378">Hydrolase</keyword>
<dbReference type="EC" id="3.4.16.2" evidence="14"/>
<dbReference type="Proteomes" id="UP001059041">
    <property type="component" value="Linkage Group LG14"/>
</dbReference>
<keyword evidence="20" id="KW-1185">Reference proteome</keyword>
<sequence>MGVMFSHGQSSDSLSSTMRLSCTAVFFISIFFIISCHALALKPQLLGRHTIKISSDHRSLSYRTFYFDQQIDHFGFLENGTFKQRYLLNDQHWHKEGGPILFYTGNEGDIAWFCNNTGFMWDVAEELGAMLVFAEHRYYGESMPFGEESYSNAKYLNYLTSEQALADFAVLIKALKGNIPGAQKSPVIAIGGSYGGMLAAWLRMKYPSAVIGALASSAPIWQFIVPCGGFYQVVTRDFTSGGVNCSSNIGRSWKAVDGISATGEGLQWLSQEFALCSPLKSLEDVYGFKAWLQETWVNLAMVDYPYEADFLQPLPRWPVKEVCTHLRFDTGVSDKQLLHGISQAVRVYYNYSGDALCLNTSQTATGNLGILGWFYQSCTEMVMPMCTDGINDMFEPQPWNFQAFSDECFAQFGVRPRKDWAKIVYGGRNISAHSNIIFSNGDLDPWMSGGVTKSISESLVAIMIDGGAHHLDLRYNNEYDPESVIKTRALEVQYFIKWIKQAASTL</sequence>
<dbReference type="EMBL" id="JAFHDT010000014">
    <property type="protein sequence ID" value="KAI7801075.1"/>
    <property type="molecule type" value="Genomic_DNA"/>
</dbReference>
<comment type="caution">
    <text evidence="19">The sequence shown here is derived from an EMBL/GenBank/DDBJ whole genome shotgun (WGS) entry which is preliminary data.</text>
</comment>
<dbReference type="GO" id="GO:0006508">
    <property type="term" value="P:proteolysis"/>
    <property type="evidence" value="ECO:0007669"/>
    <property type="project" value="UniProtKB-KW"/>
</dbReference>
<keyword evidence="6" id="KW-0732">Signal</keyword>
<protein>
    <recommendedName>
        <fullName evidence="15">Lysosomal Pro-X carboxypeptidase</fullName>
        <ecNumber evidence="14">3.4.16.2</ecNumber>
    </recommendedName>
    <alternativeName>
        <fullName evidence="17">Proline carboxypeptidase</fullName>
    </alternativeName>
    <alternativeName>
        <fullName evidence="16">Prolylcarboxypeptidase</fullName>
    </alternativeName>
</protein>
<keyword evidence="5" id="KW-0645">Protease</keyword>
<organism evidence="19 20">
    <name type="scientific">Triplophysa rosa</name>
    <name type="common">Cave loach</name>
    <dbReference type="NCBI Taxonomy" id="992332"/>
    <lineage>
        <taxon>Eukaryota</taxon>
        <taxon>Metazoa</taxon>
        <taxon>Chordata</taxon>
        <taxon>Craniata</taxon>
        <taxon>Vertebrata</taxon>
        <taxon>Euteleostomi</taxon>
        <taxon>Actinopterygii</taxon>
        <taxon>Neopterygii</taxon>
        <taxon>Teleostei</taxon>
        <taxon>Ostariophysi</taxon>
        <taxon>Cypriniformes</taxon>
        <taxon>Nemacheilidae</taxon>
        <taxon>Triplophysa</taxon>
    </lineage>
</organism>
<keyword evidence="9" id="KW-1015">Disulfide bond</keyword>
<dbReference type="InterPro" id="IPR008758">
    <property type="entry name" value="Peptidase_S28"/>
</dbReference>
<evidence type="ECO:0000256" key="17">
    <source>
        <dbReference type="ARBA" id="ARBA00076608"/>
    </source>
</evidence>
<evidence type="ECO:0000256" key="10">
    <source>
        <dbReference type="ARBA" id="ARBA00023180"/>
    </source>
</evidence>
<evidence type="ECO:0000313" key="20">
    <source>
        <dbReference type="Proteomes" id="UP001059041"/>
    </source>
</evidence>
<comment type="catalytic activity">
    <reaction evidence="12">
        <text>Cleavage of a -Pro-|-Xaa bond to release a C-terminal amino acid.</text>
        <dbReference type="EC" id="3.4.16.2"/>
    </reaction>
</comment>
<gene>
    <name evidence="19" type="ORF">IRJ41_019275</name>
</gene>
<dbReference type="Pfam" id="PF05577">
    <property type="entry name" value="Peptidase_S28"/>
    <property type="match status" value="1"/>
</dbReference>
<evidence type="ECO:0000256" key="18">
    <source>
        <dbReference type="SAM" id="Phobius"/>
    </source>
</evidence>
<dbReference type="GO" id="GO:0003085">
    <property type="term" value="P:negative regulation of systemic arterial blood pressure"/>
    <property type="evidence" value="ECO:0007669"/>
    <property type="project" value="TreeGrafter"/>
</dbReference>
<proteinExistence type="inferred from homology"/>
<dbReference type="OrthoDB" id="2130629at2759"/>
<name>A0A9W7WJA7_TRIRA</name>
<dbReference type="Gene3D" id="3.40.50.1820">
    <property type="entry name" value="alpha/beta hydrolase"/>
    <property type="match status" value="1"/>
</dbReference>
<dbReference type="FunFam" id="1.20.120.980:FF:000002">
    <property type="entry name" value="lysosomal Pro-X carboxypeptidase"/>
    <property type="match status" value="1"/>
</dbReference>